<comment type="caution">
    <text evidence="1">The sequence shown here is derived from an EMBL/GenBank/DDBJ whole genome shotgun (WGS) entry which is preliminary data.</text>
</comment>
<dbReference type="AlphaFoldDB" id="K1S320"/>
<organism evidence="1">
    <name type="scientific">human gut metagenome</name>
    <dbReference type="NCBI Taxonomy" id="408170"/>
    <lineage>
        <taxon>unclassified sequences</taxon>
        <taxon>metagenomes</taxon>
        <taxon>organismal metagenomes</taxon>
    </lineage>
</organism>
<proteinExistence type="predicted"/>
<name>K1S320_9ZZZZ</name>
<sequence>MSKADYKIEGTVPRELLVSEVRKAARQFAMQFFHFSKVLYDQFGLEKTKDIVRQTVFELAVDRSDQLREKALAQGLKADSVEDF</sequence>
<feature type="non-terminal residue" evidence="1">
    <location>
        <position position="84"/>
    </location>
</feature>
<protein>
    <submittedName>
        <fullName evidence="1">Uncharacterized protein</fullName>
    </submittedName>
</protein>
<reference evidence="1" key="1">
    <citation type="journal article" date="2013" name="Environ. Microbiol.">
        <title>Microbiota from the distal guts of lean and obese adolescents exhibit partial functional redundancy besides clear differences in community structure.</title>
        <authorList>
            <person name="Ferrer M."/>
            <person name="Ruiz A."/>
            <person name="Lanza F."/>
            <person name="Haange S.B."/>
            <person name="Oberbach A."/>
            <person name="Till H."/>
            <person name="Bargiela R."/>
            <person name="Campoy C."/>
            <person name="Segura M.T."/>
            <person name="Richter M."/>
            <person name="von Bergen M."/>
            <person name="Seifert J."/>
            <person name="Suarez A."/>
        </authorList>
    </citation>
    <scope>NUCLEOTIDE SEQUENCE</scope>
</reference>
<evidence type="ECO:0000313" key="1">
    <source>
        <dbReference type="EMBL" id="EKC52048.1"/>
    </source>
</evidence>
<gene>
    <name evidence="1" type="ORF">OBE_13290</name>
</gene>
<dbReference type="EMBL" id="AJWZ01009178">
    <property type="protein sequence ID" value="EKC52048.1"/>
    <property type="molecule type" value="Genomic_DNA"/>
</dbReference>
<accession>K1S320</accession>